<name>A0A9X4RN92_9BACT</name>
<reference evidence="8" key="2">
    <citation type="submission" date="2022-10" db="EMBL/GenBank/DDBJ databases">
        <authorList>
            <person name="Aronson H.S."/>
        </authorList>
    </citation>
    <scope>NUCLEOTIDE SEQUENCE</scope>
    <source>
        <strain evidence="8">RS19-109</strain>
    </source>
</reference>
<dbReference type="NCBIfam" id="TIGR00722">
    <property type="entry name" value="ttdA_fumA_fumB"/>
    <property type="match status" value="1"/>
</dbReference>
<keyword evidence="9" id="KW-1185">Reference proteome</keyword>
<proteinExistence type="inferred from homology"/>
<evidence type="ECO:0000313" key="9">
    <source>
        <dbReference type="Proteomes" id="UP001154240"/>
    </source>
</evidence>
<evidence type="ECO:0000256" key="1">
    <source>
        <dbReference type="ARBA" id="ARBA00008876"/>
    </source>
</evidence>
<keyword evidence="5" id="KW-0411">Iron-sulfur</keyword>
<keyword evidence="3" id="KW-0479">Metal-binding</keyword>
<gene>
    <name evidence="8" type="ORF">OLX77_12830</name>
</gene>
<evidence type="ECO:0000259" key="7">
    <source>
        <dbReference type="Pfam" id="PF05681"/>
    </source>
</evidence>
<evidence type="ECO:0000256" key="5">
    <source>
        <dbReference type="ARBA" id="ARBA00023014"/>
    </source>
</evidence>
<dbReference type="InterPro" id="IPR051208">
    <property type="entry name" value="Class-I_Fumarase/Tartrate_DH"/>
</dbReference>
<dbReference type="RefSeq" id="WP_307634003.1">
    <property type="nucleotide sequence ID" value="NZ_JAPHEH010000001.1"/>
</dbReference>
<accession>A0A9X4RN92</accession>
<dbReference type="PANTHER" id="PTHR30389">
    <property type="entry name" value="FUMARATE HYDRATASE-RELATED"/>
    <property type="match status" value="1"/>
</dbReference>
<dbReference type="AlphaFoldDB" id="A0A9X4RN92"/>
<evidence type="ECO:0000256" key="4">
    <source>
        <dbReference type="ARBA" id="ARBA00023004"/>
    </source>
</evidence>
<evidence type="ECO:0000256" key="2">
    <source>
        <dbReference type="ARBA" id="ARBA00022485"/>
    </source>
</evidence>
<feature type="domain" description="Fe-S hydro-lyase tartrate dehydratase alpha-type catalytic" evidence="7">
    <location>
        <begin position="13"/>
        <end position="275"/>
    </location>
</feature>
<dbReference type="EC" id="4.2.1.2" evidence="8"/>
<organism evidence="8 9">
    <name type="scientific">Thiovibrio frasassiensis</name>
    <dbReference type="NCBI Taxonomy" id="2984131"/>
    <lineage>
        <taxon>Bacteria</taxon>
        <taxon>Pseudomonadati</taxon>
        <taxon>Thermodesulfobacteriota</taxon>
        <taxon>Desulfobulbia</taxon>
        <taxon>Desulfobulbales</taxon>
        <taxon>Thiovibrionaceae</taxon>
        <taxon>Thiovibrio</taxon>
    </lineage>
</organism>
<evidence type="ECO:0000256" key="6">
    <source>
        <dbReference type="ARBA" id="ARBA00023239"/>
    </source>
</evidence>
<dbReference type="GO" id="GO:0046872">
    <property type="term" value="F:metal ion binding"/>
    <property type="evidence" value="ECO:0007669"/>
    <property type="project" value="UniProtKB-KW"/>
</dbReference>
<comment type="caution">
    <text evidence="8">The sequence shown here is derived from an EMBL/GenBank/DDBJ whole genome shotgun (WGS) entry which is preliminary data.</text>
</comment>
<reference evidence="8" key="1">
    <citation type="journal article" date="2022" name="bioRxiv">
        <title>Thiovibrio frasassiensisgen. nov., sp. nov., an autotrophic, elemental sulfur disproportionating bacterium isolated from sulfidic karst sediment, and proposal of Thiovibrionaceae fam. nov.</title>
        <authorList>
            <person name="Aronson H."/>
            <person name="Thomas C."/>
            <person name="Bhattacharyya M."/>
            <person name="Eckstein S."/>
            <person name="Jensen S."/>
            <person name="Barco R."/>
            <person name="Macalady J."/>
            <person name="Amend J."/>
        </authorList>
    </citation>
    <scope>NUCLEOTIDE SEQUENCE</scope>
    <source>
        <strain evidence="8">RS19-109</strain>
    </source>
</reference>
<dbReference type="PANTHER" id="PTHR30389:SF17">
    <property type="entry name" value="L(+)-TARTRATE DEHYDRATASE SUBUNIT ALPHA-RELATED"/>
    <property type="match status" value="1"/>
</dbReference>
<keyword evidence="2" id="KW-0004">4Fe-4S</keyword>
<dbReference type="GO" id="GO:0051539">
    <property type="term" value="F:4 iron, 4 sulfur cluster binding"/>
    <property type="evidence" value="ECO:0007669"/>
    <property type="project" value="UniProtKB-KW"/>
</dbReference>
<dbReference type="Proteomes" id="UP001154240">
    <property type="component" value="Unassembled WGS sequence"/>
</dbReference>
<dbReference type="GO" id="GO:0004333">
    <property type="term" value="F:fumarate hydratase activity"/>
    <property type="evidence" value="ECO:0007669"/>
    <property type="project" value="UniProtKB-EC"/>
</dbReference>
<protein>
    <submittedName>
        <fullName evidence="8">Fumarate hydratase</fullName>
        <ecNumber evidence="8">4.2.1.2</ecNumber>
    </submittedName>
</protein>
<evidence type="ECO:0000256" key="3">
    <source>
        <dbReference type="ARBA" id="ARBA00022723"/>
    </source>
</evidence>
<dbReference type="Pfam" id="PF05681">
    <property type="entry name" value="Fumerase"/>
    <property type="match status" value="1"/>
</dbReference>
<sequence>MREIDSNEICQGVRDLAIGAAHDLEPDILEALLAARDRETGELAGNILNVLLANANIASRDRIPVCQDTGTGILFLEIGQEVHIRGDLHAALQEGVRLGYEEGYLRKSVCDPLTRLNTGTNTPAVVHLDLVPGDRLTIRFLPKGCGSENMSSLVMLPPAAGTEGVVRHVIERVLAAGSNPCPPMIVGVGLGGSFEKAALLAKKALLRPVGEQSERADVAVLEERILREINGQGQGVHGFGGINTALAVHMETFPCHIASLPVAINIQCHAHRHKELVI</sequence>
<dbReference type="NCBIfam" id="NF004885">
    <property type="entry name" value="PRK06246.1"/>
    <property type="match status" value="1"/>
</dbReference>
<keyword evidence="4" id="KW-0408">Iron</keyword>
<dbReference type="InterPro" id="IPR004646">
    <property type="entry name" value="Fe-S_hydro-lyase_TtdA-typ_cat"/>
</dbReference>
<comment type="similarity">
    <text evidence="1">Belongs to the class-I fumarase family.</text>
</comment>
<keyword evidence="6 8" id="KW-0456">Lyase</keyword>
<evidence type="ECO:0000313" key="8">
    <source>
        <dbReference type="EMBL" id="MDG4477038.1"/>
    </source>
</evidence>
<dbReference type="EMBL" id="JAPHEH010000001">
    <property type="protein sequence ID" value="MDG4477038.1"/>
    <property type="molecule type" value="Genomic_DNA"/>
</dbReference>